<dbReference type="Proteomes" id="UP000242188">
    <property type="component" value="Unassembled WGS sequence"/>
</dbReference>
<dbReference type="PANTHER" id="PTHR43941:SF1">
    <property type="entry name" value="STRUCTURAL MAINTENANCE OF CHROMOSOMES PROTEIN 2"/>
    <property type="match status" value="1"/>
</dbReference>
<dbReference type="STRING" id="6573.A0A210QCH1"/>
<evidence type="ECO:0000256" key="1">
    <source>
        <dbReference type="SAM" id="Coils"/>
    </source>
</evidence>
<reference evidence="3 4" key="1">
    <citation type="journal article" date="2017" name="Nat. Ecol. Evol.">
        <title>Scallop genome provides insights into evolution of bilaterian karyotype and development.</title>
        <authorList>
            <person name="Wang S."/>
            <person name="Zhang J."/>
            <person name="Jiao W."/>
            <person name="Li J."/>
            <person name="Xun X."/>
            <person name="Sun Y."/>
            <person name="Guo X."/>
            <person name="Huan P."/>
            <person name="Dong B."/>
            <person name="Zhang L."/>
            <person name="Hu X."/>
            <person name="Sun X."/>
            <person name="Wang J."/>
            <person name="Zhao C."/>
            <person name="Wang Y."/>
            <person name="Wang D."/>
            <person name="Huang X."/>
            <person name="Wang R."/>
            <person name="Lv J."/>
            <person name="Li Y."/>
            <person name="Zhang Z."/>
            <person name="Liu B."/>
            <person name="Lu W."/>
            <person name="Hui Y."/>
            <person name="Liang J."/>
            <person name="Zhou Z."/>
            <person name="Hou R."/>
            <person name="Li X."/>
            <person name="Liu Y."/>
            <person name="Li H."/>
            <person name="Ning X."/>
            <person name="Lin Y."/>
            <person name="Zhao L."/>
            <person name="Xing Q."/>
            <person name="Dou J."/>
            <person name="Li Y."/>
            <person name="Mao J."/>
            <person name="Guo H."/>
            <person name="Dou H."/>
            <person name="Li T."/>
            <person name="Mu C."/>
            <person name="Jiang W."/>
            <person name="Fu Q."/>
            <person name="Fu X."/>
            <person name="Miao Y."/>
            <person name="Liu J."/>
            <person name="Yu Q."/>
            <person name="Li R."/>
            <person name="Liao H."/>
            <person name="Li X."/>
            <person name="Kong Y."/>
            <person name="Jiang Z."/>
            <person name="Chourrout D."/>
            <person name="Li R."/>
            <person name="Bao Z."/>
        </authorList>
    </citation>
    <scope>NUCLEOTIDE SEQUENCE [LARGE SCALE GENOMIC DNA]</scope>
    <source>
        <strain evidence="3 4">PY_sf001</strain>
    </source>
</reference>
<dbReference type="GO" id="GO:0003682">
    <property type="term" value="F:chromatin binding"/>
    <property type="evidence" value="ECO:0007669"/>
    <property type="project" value="TreeGrafter"/>
</dbReference>
<proteinExistence type="predicted"/>
<feature type="region of interest" description="Disordered" evidence="2">
    <location>
        <begin position="240"/>
        <end position="265"/>
    </location>
</feature>
<dbReference type="EMBL" id="NEDP02004184">
    <property type="protein sequence ID" value="OWF46411.1"/>
    <property type="molecule type" value="Genomic_DNA"/>
</dbReference>
<feature type="coiled-coil region" evidence="1">
    <location>
        <begin position="444"/>
        <end position="809"/>
    </location>
</feature>
<organism evidence="3 4">
    <name type="scientific">Mizuhopecten yessoensis</name>
    <name type="common">Japanese scallop</name>
    <name type="synonym">Patinopecten yessoensis</name>
    <dbReference type="NCBI Taxonomy" id="6573"/>
    <lineage>
        <taxon>Eukaryota</taxon>
        <taxon>Metazoa</taxon>
        <taxon>Spiralia</taxon>
        <taxon>Lophotrochozoa</taxon>
        <taxon>Mollusca</taxon>
        <taxon>Bivalvia</taxon>
        <taxon>Autobranchia</taxon>
        <taxon>Pteriomorphia</taxon>
        <taxon>Pectinida</taxon>
        <taxon>Pectinoidea</taxon>
        <taxon>Pectinidae</taxon>
        <taxon>Mizuhopecten</taxon>
    </lineage>
</organism>
<gene>
    <name evidence="3" type="ORF">KP79_PYT09676</name>
</gene>
<dbReference type="AlphaFoldDB" id="A0A210QCH1"/>
<dbReference type="GO" id="GO:0000793">
    <property type="term" value="C:condensed chromosome"/>
    <property type="evidence" value="ECO:0007669"/>
    <property type="project" value="TreeGrafter"/>
</dbReference>
<dbReference type="GO" id="GO:0000796">
    <property type="term" value="C:condensin complex"/>
    <property type="evidence" value="ECO:0007669"/>
    <property type="project" value="TreeGrafter"/>
</dbReference>
<sequence length="961" mass="110406">MGTFFSSEHLKNVTKSLQIVQENIVSQRTLGDAAWLQVKNIHDRLDDIKISLYNKVCSRCKSKVKKILGETPSRKRNLINDLPPERQMLLRDLACSMIEMEISKSRNKDVSDADISLTLDYFDDNRYAKKVEEQKATIEEYKKLLRDAEENAKTAEIERDEIAVSLIEKELNENEERNRLKLMEAEKDEQQTKIEERTREGSKLANENTCLVNKIVFLQTQLDAQKKALDRLIETTVSPSASDVEKNRHVHATTSETGKRGREDKEVLQLRQENETLSTIIAELQRNQGKEIEELKPVREETNIGIPNLEEEEDLIEKENAKYVKKMTNSAEDERVFQNQFEKSETQTKRFETSQAYFDPEMQNSMKKQVTELQDENARYSEEISNSAEEITNLKRKLTTLENENETLNKKFTTMAKTKNDLELTAKTLTMEKLGMEDSVNEQMRQIQDENTNYASEIQNATEEINRLNTEMTEKITSLSKTNHDLEMTSTEQAKERQEMEDSLNEQMRQLQNETTSYTNQIQNATEEINKLKTEVTTSAYQIETLNEKLTSLSQTKKELEMLSKVLEKEKQEMEDSFNEQLRQLQDENTSYVKECSDSAEEIKQLKKTATTLSQSKNELEKIAKTIEKENEELTKQVTDLREMKENLSSNVSVLQQDNVRLRSDLSATQEEMKSARKEIEQNQEQNQQLGKEIVQHVIEIESSTRAIDTLKTDIAKSDLQISSLEKDIATVTQSKDRLETLAQTLQREKQDIRKILTEQMTPLPDEKDDILSIISGFQCYIDRLQIDLRTKTDELDSAVSELKEIKSKKKSVVMGLRIERSGMGKTMVDMVSKELTKRLHGILEREGIDITIKLCQTPSEVPNGPLVVLCLNMSRVGTNILSALEGITISQDVFVLVLHNTLKDNLSLLTPTGLRISESKLRQLGGIMDMAFSSDSGVYECDFNSSNVDKMATTLRKYTR</sequence>
<dbReference type="OrthoDB" id="633301at2759"/>
<evidence type="ECO:0000313" key="3">
    <source>
        <dbReference type="EMBL" id="OWF46411.1"/>
    </source>
</evidence>
<evidence type="ECO:0000313" key="4">
    <source>
        <dbReference type="Proteomes" id="UP000242188"/>
    </source>
</evidence>
<feature type="coiled-coil region" evidence="1">
    <location>
        <begin position="267"/>
        <end position="329"/>
    </location>
</feature>
<evidence type="ECO:0000256" key="2">
    <source>
        <dbReference type="SAM" id="MobiDB-lite"/>
    </source>
</evidence>
<feature type="coiled-coil region" evidence="1">
    <location>
        <begin position="131"/>
        <end position="235"/>
    </location>
</feature>
<protein>
    <submittedName>
        <fullName evidence="3">Laminin subunit alpha-3</fullName>
    </submittedName>
</protein>
<dbReference type="Gene3D" id="1.10.287.1490">
    <property type="match status" value="1"/>
</dbReference>
<comment type="caution">
    <text evidence="3">The sequence shown here is derived from an EMBL/GenBank/DDBJ whole genome shotgun (WGS) entry which is preliminary data.</text>
</comment>
<dbReference type="PANTHER" id="PTHR43941">
    <property type="entry name" value="STRUCTURAL MAINTENANCE OF CHROMOSOMES PROTEIN 2"/>
    <property type="match status" value="1"/>
</dbReference>
<dbReference type="GO" id="GO:0000785">
    <property type="term" value="C:chromatin"/>
    <property type="evidence" value="ECO:0007669"/>
    <property type="project" value="TreeGrafter"/>
</dbReference>
<accession>A0A210QCH1</accession>
<feature type="coiled-coil region" evidence="1">
    <location>
        <begin position="363"/>
        <end position="411"/>
    </location>
</feature>
<name>A0A210QCH1_MIZYE</name>
<keyword evidence="4" id="KW-1185">Reference proteome</keyword>
<keyword evidence="1" id="KW-0175">Coiled coil</keyword>
<dbReference type="GO" id="GO:0007076">
    <property type="term" value="P:mitotic chromosome condensation"/>
    <property type="evidence" value="ECO:0007669"/>
    <property type="project" value="TreeGrafter"/>
</dbReference>